<feature type="coiled-coil region" evidence="2">
    <location>
        <begin position="181"/>
        <end position="215"/>
    </location>
</feature>
<dbReference type="SMART" id="SM00244">
    <property type="entry name" value="PHB"/>
    <property type="match status" value="1"/>
</dbReference>
<dbReference type="EMBL" id="KT351733">
    <property type="protein sequence ID" value="ALG88489.1"/>
    <property type="molecule type" value="Genomic_DNA"/>
</dbReference>
<keyword evidence="5" id="KW-0614">Plasmid</keyword>
<keyword evidence="3" id="KW-0472">Membrane</keyword>
<keyword evidence="2" id="KW-0175">Coiled coil</keyword>
<sequence>MSHFIEHAGLYTTLVVFIICLFTWLATCIVITKQKTVNIVEQFGRYVSTKEAGISLKLPAPIQTVATTIDMNIISLKEKLELKTKDNLFITYPVALQVQVLDPVKACYELEQPHKQILSFVGSFIRSEAGKHEFIELYALRNELEEEVIKHLGDKLAEFGWQIKAVLVDEPIPSQDVRKSYDAVSESLRNLEAARNNAEAQKVSLIAEAEAQKEAKKLYGEGISDQRDAIATGFSESISKLAKSMGTTEELAAAFLLQMTKFDTIRESSTNGSLIITDVQSNFELNNTLNLQNTFRTFAQGYQDVSAPKQVKNVDDLS</sequence>
<dbReference type="InterPro" id="IPR001107">
    <property type="entry name" value="Band_7"/>
</dbReference>
<dbReference type="RefSeq" id="WP_181375480.1">
    <property type="nucleotide sequence ID" value="NZ_KT351733.1"/>
</dbReference>
<protein>
    <submittedName>
        <fullName evidence="5">HflK protein</fullName>
    </submittedName>
</protein>
<evidence type="ECO:0000259" key="4">
    <source>
        <dbReference type="SMART" id="SM00244"/>
    </source>
</evidence>
<dbReference type="GO" id="GO:0016020">
    <property type="term" value="C:membrane"/>
    <property type="evidence" value="ECO:0007669"/>
    <property type="project" value="UniProtKB-SubCell"/>
</dbReference>
<dbReference type="InterPro" id="IPR050710">
    <property type="entry name" value="Band7/mec-2_domain"/>
</dbReference>
<dbReference type="InterPro" id="IPR036013">
    <property type="entry name" value="Band_7/SPFH_dom_sf"/>
</dbReference>
<reference evidence="5" key="1">
    <citation type="journal article" date="2015" name="Environ. Microbiol.">
        <title>Plasmids from the gut microbiome of cabbage root fly larvae encode SaxA that catalyses the conversion of the plant toxin 2-phenylethyl isothiocyanate.</title>
        <authorList>
            <person name="Welte C.U."/>
            <person name="de Graaf R.M."/>
            <person name="van den Bosch T.J."/>
            <person name="Op den Camp H.J."/>
            <person name="van Dam N.M."/>
            <person name="Jetten M.S."/>
        </authorList>
    </citation>
    <scope>NUCLEOTIDE SEQUENCE</scope>
    <source>
        <plasmid evidence="5">Drgb2</plasmid>
    </source>
</reference>
<keyword evidence="3" id="KW-1133">Transmembrane helix</keyword>
<reference evidence="5" key="2">
    <citation type="submission" date="2015-07" db="EMBL/GenBank/DDBJ databases">
        <authorList>
            <person name="Welte C."/>
            <person name="de Graaf R."/>
            <person name="van den Bosch T.J.M."/>
            <person name="Op den Camp H."/>
            <person name="van Dam N."/>
            <person name="Jetten M."/>
        </authorList>
    </citation>
    <scope>NUCLEOTIDE SEQUENCE</scope>
    <source>
        <plasmid evidence="5">Drgb2</plasmid>
    </source>
</reference>
<keyword evidence="3" id="KW-0812">Transmembrane</keyword>
<evidence type="ECO:0000256" key="1">
    <source>
        <dbReference type="ARBA" id="ARBA00004167"/>
    </source>
</evidence>
<dbReference type="Gene3D" id="3.30.479.30">
    <property type="entry name" value="Band 7 domain"/>
    <property type="match status" value="1"/>
</dbReference>
<evidence type="ECO:0000256" key="2">
    <source>
        <dbReference type="SAM" id="Coils"/>
    </source>
</evidence>
<dbReference type="PANTHER" id="PTHR43327:SF10">
    <property type="entry name" value="STOMATIN-LIKE PROTEIN 2, MITOCHONDRIAL"/>
    <property type="match status" value="1"/>
</dbReference>
<proteinExistence type="predicted"/>
<dbReference type="AlphaFoldDB" id="A0A0N9NMM6"/>
<geneLocation type="plasmid" evidence="5">
    <name>Drgb2</name>
</geneLocation>
<dbReference type="SUPFAM" id="SSF117892">
    <property type="entry name" value="Band 7/SPFH domain"/>
    <property type="match status" value="1"/>
</dbReference>
<dbReference type="Pfam" id="PF01145">
    <property type="entry name" value="Band_7"/>
    <property type="match status" value="1"/>
</dbReference>
<organism evidence="5">
    <name type="scientific">Pectobacterium carotovorum</name>
    <name type="common">Erwinia carotovora</name>
    <dbReference type="NCBI Taxonomy" id="554"/>
    <lineage>
        <taxon>Bacteria</taxon>
        <taxon>Pseudomonadati</taxon>
        <taxon>Pseudomonadota</taxon>
        <taxon>Gammaproteobacteria</taxon>
        <taxon>Enterobacterales</taxon>
        <taxon>Pectobacteriaceae</taxon>
        <taxon>Pectobacterium</taxon>
    </lineage>
</organism>
<accession>A0A0N9NMM6</accession>
<feature type="transmembrane region" description="Helical" evidence="3">
    <location>
        <begin position="12"/>
        <end position="32"/>
    </location>
</feature>
<name>A0A0N9NMM6_PECCA</name>
<dbReference type="PANTHER" id="PTHR43327">
    <property type="entry name" value="STOMATIN-LIKE PROTEIN 2, MITOCHONDRIAL"/>
    <property type="match status" value="1"/>
</dbReference>
<evidence type="ECO:0000256" key="3">
    <source>
        <dbReference type="SAM" id="Phobius"/>
    </source>
</evidence>
<comment type="subcellular location">
    <subcellularLocation>
        <location evidence="1">Membrane</location>
        <topology evidence="1">Single-pass membrane protein</topology>
    </subcellularLocation>
</comment>
<evidence type="ECO:0000313" key="5">
    <source>
        <dbReference type="EMBL" id="ALG88489.1"/>
    </source>
</evidence>
<feature type="domain" description="Band 7" evidence="4">
    <location>
        <begin position="27"/>
        <end position="185"/>
    </location>
</feature>